<organism evidence="4 5">
    <name type="scientific">Caulifigura coniformis</name>
    <dbReference type="NCBI Taxonomy" id="2527983"/>
    <lineage>
        <taxon>Bacteria</taxon>
        <taxon>Pseudomonadati</taxon>
        <taxon>Planctomycetota</taxon>
        <taxon>Planctomycetia</taxon>
        <taxon>Planctomycetales</taxon>
        <taxon>Planctomycetaceae</taxon>
        <taxon>Caulifigura</taxon>
    </lineage>
</organism>
<dbReference type="KEGG" id="ccos:Pan44_41980"/>
<dbReference type="Proteomes" id="UP000315700">
    <property type="component" value="Chromosome"/>
</dbReference>
<dbReference type="CDD" id="cd03143">
    <property type="entry name" value="A4_beta-galactosidase_middle_domain"/>
    <property type="match status" value="1"/>
</dbReference>
<accession>A0A517SJ46</accession>
<feature type="transmembrane region" description="Helical" evidence="2">
    <location>
        <begin position="56"/>
        <end position="78"/>
    </location>
</feature>
<gene>
    <name evidence="4" type="ORF">Pan44_41980</name>
</gene>
<dbReference type="Gene3D" id="3.40.50.880">
    <property type="match status" value="1"/>
</dbReference>
<reference evidence="4 5" key="1">
    <citation type="submission" date="2019-02" db="EMBL/GenBank/DDBJ databases">
        <title>Deep-cultivation of Planctomycetes and their phenomic and genomic characterization uncovers novel biology.</title>
        <authorList>
            <person name="Wiegand S."/>
            <person name="Jogler M."/>
            <person name="Boedeker C."/>
            <person name="Pinto D."/>
            <person name="Vollmers J."/>
            <person name="Rivas-Marin E."/>
            <person name="Kohn T."/>
            <person name="Peeters S.H."/>
            <person name="Heuer A."/>
            <person name="Rast P."/>
            <person name="Oberbeckmann S."/>
            <person name="Bunk B."/>
            <person name="Jeske O."/>
            <person name="Meyerdierks A."/>
            <person name="Storesund J.E."/>
            <person name="Kallscheuer N."/>
            <person name="Luecker S."/>
            <person name="Lage O.M."/>
            <person name="Pohl T."/>
            <person name="Merkel B.J."/>
            <person name="Hornburger P."/>
            <person name="Mueller R.-W."/>
            <person name="Bruemmer F."/>
            <person name="Labrenz M."/>
            <person name="Spormann A.M."/>
            <person name="Op den Camp H."/>
            <person name="Overmann J."/>
            <person name="Amann R."/>
            <person name="Jetten M.S.M."/>
            <person name="Mascher T."/>
            <person name="Medema M.H."/>
            <person name="Devos D.P."/>
            <person name="Kaster A.-K."/>
            <person name="Ovreas L."/>
            <person name="Rohde M."/>
            <person name="Galperin M.Y."/>
            <person name="Jogler C."/>
        </authorList>
    </citation>
    <scope>NUCLEOTIDE SEQUENCE [LARGE SCALE GENOMIC DNA]</scope>
    <source>
        <strain evidence="4 5">Pan44</strain>
    </source>
</reference>
<dbReference type="NCBIfam" id="TIGR02226">
    <property type="entry name" value="two_anch"/>
    <property type="match status" value="1"/>
</dbReference>
<dbReference type="EMBL" id="CP036271">
    <property type="protein sequence ID" value="QDT56147.1"/>
    <property type="molecule type" value="Genomic_DNA"/>
</dbReference>
<dbReference type="AlphaFoldDB" id="A0A517SJ46"/>
<dbReference type="PANTHER" id="PTHR37464:SF1">
    <property type="entry name" value="BLL2463 PROTEIN"/>
    <property type="match status" value="1"/>
</dbReference>
<dbReference type="InterPro" id="IPR024163">
    <property type="entry name" value="Aerotolerance_reg_N"/>
</dbReference>
<feature type="region of interest" description="Disordered" evidence="1">
    <location>
        <begin position="798"/>
        <end position="824"/>
    </location>
</feature>
<feature type="transmembrane region" description="Helical" evidence="2">
    <location>
        <begin position="128"/>
        <end position="145"/>
    </location>
</feature>
<dbReference type="RefSeq" id="WP_145033125.1">
    <property type="nucleotide sequence ID" value="NZ_CP036271.1"/>
</dbReference>
<evidence type="ECO:0000256" key="1">
    <source>
        <dbReference type="SAM" id="MobiDB-lite"/>
    </source>
</evidence>
<name>A0A517SJ46_9PLAN</name>
<evidence type="ECO:0000313" key="5">
    <source>
        <dbReference type="Proteomes" id="UP000315700"/>
    </source>
</evidence>
<dbReference type="SUPFAM" id="SSF52317">
    <property type="entry name" value="Class I glutamine amidotransferase-like"/>
    <property type="match status" value="1"/>
</dbReference>
<keyword evidence="2" id="KW-1133">Transmembrane helix</keyword>
<feature type="domain" description="Aerotolerance regulator N-terminal" evidence="3">
    <location>
        <begin position="1"/>
        <end position="76"/>
    </location>
</feature>
<dbReference type="PANTHER" id="PTHR37464">
    <property type="entry name" value="BLL2463 PROTEIN"/>
    <property type="match status" value="1"/>
</dbReference>
<dbReference type="InterPro" id="IPR011933">
    <property type="entry name" value="Double_TM_dom"/>
</dbReference>
<dbReference type="InterPro" id="IPR029062">
    <property type="entry name" value="Class_I_gatase-like"/>
</dbReference>
<keyword evidence="2" id="KW-0472">Membrane</keyword>
<protein>
    <recommendedName>
        <fullName evidence="3">Aerotolerance regulator N-terminal domain-containing protein</fullName>
    </recommendedName>
</protein>
<dbReference type="InParanoid" id="A0A517SJ46"/>
<evidence type="ECO:0000313" key="4">
    <source>
        <dbReference type="EMBL" id="QDT56147.1"/>
    </source>
</evidence>
<sequence length="824" mass="90893">MTWLHPAILFGLGLVAIPVLLHFLMRQKPKKFVFPALRLIQQQRRSNAKRFRLRHLWLLLLRMAALAAIVFAIARPTLPAANYGLNLREGLTLAGVVIAGFIAYRVALHRVRSQPLPKYDLNLKRTRLRGWATGLTVLSAAFLAGCPYQRRVAAEITSPAPIAQFDLPVAAVFLFDNSLSLEYTQQGQTRLAVARKLAKEHLGDFPAGSRVAIAESSNDDPVIFQASISAAHSRIDAIEPAAVSVPLNDRIVAAASLQRDDKARVAAEGGDVNRDRFMRRVYVFTDLAAGAWRFGQSTAITRSLEEQPNLSIQIVDVGELQPLNTSIGPITLSTEVVTRDLPLSVSAEVKVVGESGDRKAVLSLLGPGGQLIPRDSQIRTLESGVPQRFDFALLTGLVGPVVHGELRLQSTDPLKFDDVRSFTALVGAEPKVLIVAPTLRETTETETALDIVGFEPAIITPQQLNTADVSKYSVVYLVNVEEVSDEVWNKLEAFVKAGGGLAVVLGSDRIDPTKYNRAAAQQILPARLDTWQPFGSYKLSVDRREHPVFWKFRQFHDDNAFAAFQNENNIYRFWRLTDRAGDSSVAASFTDADRSPAIIDRPHGLGRTVMFATSVHLADSNAARWNDLPSPNKPVWQWLAFIEQLTGHLARATDWRFNVVAGETVTLPMPPLEEDREFLLQRPSFAQTRIIQKAKAPTISISETRELGQYNVAPPGGPAVSGFSVNSAPEESDLTRATEEQFEQLLGKGRFQIARTLDEIKADVNASHLGKEVFPLILLLAILAFCGEHFVANWFYDSDNDRGETPSTPARRRAERPSEPVATT</sequence>
<feature type="transmembrane region" description="Helical" evidence="2">
    <location>
        <begin position="6"/>
        <end position="25"/>
    </location>
</feature>
<proteinExistence type="predicted"/>
<feature type="transmembrane region" description="Helical" evidence="2">
    <location>
        <begin position="90"/>
        <end position="107"/>
    </location>
</feature>
<evidence type="ECO:0000256" key="2">
    <source>
        <dbReference type="SAM" id="Phobius"/>
    </source>
</evidence>
<dbReference type="OrthoDB" id="242438at2"/>
<dbReference type="Pfam" id="PF07584">
    <property type="entry name" value="BatA"/>
    <property type="match status" value="1"/>
</dbReference>
<keyword evidence="2" id="KW-0812">Transmembrane</keyword>
<keyword evidence="5" id="KW-1185">Reference proteome</keyword>
<evidence type="ECO:0000259" key="3">
    <source>
        <dbReference type="Pfam" id="PF07584"/>
    </source>
</evidence>